<dbReference type="InterPro" id="IPR052337">
    <property type="entry name" value="SAT4-like"/>
</dbReference>
<comment type="caution">
    <text evidence="8">The sequence shown here is derived from an EMBL/GenBank/DDBJ whole genome shotgun (WGS) entry which is preliminary data.</text>
</comment>
<evidence type="ECO:0000256" key="1">
    <source>
        <dbReference type="ARBA" id="ARBA00004141"/>
    </source>
</evidence>
<protein>
    <recommendedName>
        <fullName evidence="7">Rhodopsin domain-containing protein</fullName>
    </recommendedName>
</protein>
<keyword evidence="2 6" id="KW-0812">Transmembrane</keyword>
<proteinExistence type="inferred from homology"/>
<dbReference type="Pfam" id="PF20684">
    <property type="entry name" value="Fung_rhodopsin"/>
    <property type="match status" value="1"/>
</dbReference>
<evidence type="ECO:0000256" key="4">
    <source>
        <dbReference type="ARBA" id="ARBA00023136"/>
    </source>
</evidence>
<evidence type="ECO:0000259" key="7">
    <source>
        <dbReference type="Pfam" id="PF20684"/>
    </source>
</evidence>
<keyword evidence="9" id="KW-1185">Reference proteome</keyword>
<gene>
    <name evidence="8" type="ORF">B0I36DRAFT_218029</name>
</gene>
<evidence type="ECO:0000256" key="5">
    <source>
        <dbReference type="ARBA" id="ARBA00038359"/>
    </source>
</evidence>
<comment type="subcellular location">
    <subcellularLocation>
        <location evidence="1">Membrane</location>
        <topology evidence="1">Multi-pass membrane protein</topology>
    </subcellularLocation>
</comment>
<dbReference type="Proteomes" id="UP000756346">
    <property type="component" value="Unassembled WGS sequence"/>
</dbReference>
<dbReference type="PANTHER" id="PTHR33048">
    <property type="entry name" value="PTH11-LIKE INTEGRAL MEMBRANE PROTEIN (AFU_ORTHOLOGUE AFUA_5G11245)"/>
    <property type="match status" value="1"/>
</dbReference>
<comment type="similarity">
    <text evidence="5">Belongs to the SAT4 family.</text>
</comment>
<dbReference type="PANTHER" id="PTHR33048:SF55">
    <property type="entry name" value="INTEGRAL MEMBRANE PROTEIN"/>
    <property type="match status" value="1"/>
</dbReference>
<dbReference type="RefSeq" id="XP_046017428.1">
    <property type="nucleotide sequence ID" value="XM_046148994.1"/>
</dbReference>
<dbReference type="OrthoDB" id="5417844at2759"/>
<name>A0A9P9BUM5_9PEZI</name>
<evidence type="ECO:0000313" key="8">
    <source>
        <dbReference type="EMBL" id="KAH7038307.1"/>
    </source>
</evidence>
<evidence type="ECO:0000313" key="9">
    <source>
        <dbReference type="Proteomes" id="UP000756346"/>
    </source>
</evidence>
<dbReference type="GO" id="GO:0016020">
    <property type="term" value="C:membrane"/>
    <property type="evidence" value="ECO:0007669"/>
    <property type="project" value="UniProtKB-SubCell"/>
</dbReference>
<dbReference type="GeneID" id="70178540"/>
<keyword evidence="3 6" id="KW-1133">Transmembrane helix</keyword>
<evidence type="ECO:0000256" key="2">
    <source>
        <dbReference type="ARBA" id="ARBA00022692"/>
    </source>
</evidence>
<keyword evidence="4 6" id="KW-0472">Membrane</keyword>
<feature type="transmembrane region" description="Helical" evidence="6">
    <location>
        <begin position="160"/>
        <end position="183"/>
    </location>
</feature>
<organism evidence="8 9">
    <name type="scientific">Microdochium trichocladiopsis</name>
    <dbReference type="NCBI Taxonomy" id="1682393"/>
    <lineage>
        <taxon>Eukaryota</taxon>
        <taxon>Fungi</taxon>
        <taxon>Dikarya</taxon>
        <taxon>Ascomycota</taxon>
        <taxon>Pezizomycotina</taxon>
        <taxon>Sordariomycetes</taxon>
        <taxon>Xylariomycetidae</taxon>
        <taxon>Xylariales</taxon>
        <taxon>Microdochiaceae</taxon>
        <taxon>Microdochium</taxon>
    </lineage>
</organism>
<dbReference type="AlphaFoldDB" id="A0A9P9BUM5"/>
<dbReference type="InterPro" id="IPR049326">
    <property type="entry name" value="Rhodopsin_dom_fungi"/>
</dbReference>
<accession>A0A9P9BUM5</accession>
<reference evidence="8" key="1">
    <citation type="journal article" date="2021" name="Nat. Commun.">
        <title>Genetic determinants of endophytism in the Arabidopsis root mycobiome.</title>
        <authorList>
            <person name="Mesny F."/>
            <person name="Miyauchi S."/>
            <person name="Thiergart T."/>
            <person name="Pickel B."/>
            <person name="Atanasova L."/>
            <person name="Karlsson M."/>
            <person name="Huettel B."/>
            <person name="Barry K.W."/>
            <person name="Haridas S."/>
            <person name="Chen C."/>
            <person name="Bauer D."/>
            <person name="Andreopoulos W."/>
            <person name="Pangilinan J."/>
            <person name="LaButti K."/>
            <person name="Riley R."/>
            <person name="Lipzen A."/>
            <person name="Clum A."/>
            <person name="Drula E."/>
            <person name="Henrissat B."/>
            <person name="Kohler A."/>
            <person name="Grigoriev I.V."/>
            <person name="Martin F.M."/>
            <person name="Hacquard S."/>
        </authorList>
    </citation>
    <scope>NUCLEOTIDE SEQUENCE</scope>
    <source>
        <strain evidence="8">MPI-CAGE-CH-0230</strain>
    </source>
</reference>
<evidence type="ECO:0000256" key="3">
    <source>
        <dbReference type="ARBA" id="ARBA00022989"/>
    </source>
</evidence>
<dbReference type="EMBL" id="JAGTJQ010000002">
    <property type="protein sequence ID" value="KAH7038307.1"/>
    <property type="molecule type" value="Genomic_DNA"/>
</dbReference>
<feature type="transmembrane region" description="Helical" evidence="6">
    <location>
        <begin position="112"/>
        <end position="130"/>
    </location>
</feature>
<sequence length="265" mass="29676">AYTVYVPIAIFFVLCPVAVSTKLWSRTRKGGTLGWDDLTNVLALFFALSTGGVLLDCCAHGYGRHWVTLATDDQHEAMKLFYISQVTYKTSINLTKASILLLYLRIFGSIRWFKYACAFMLTCIASYWLASTGGTLFQCTPIQKAFIPSLPGHCINNLTFWYANAGFSITTDLIILVLPMLPVTTLEIPRVQKMALMFVFTLGIFVVITSCLRITTIDIQAKTHDKTYDISSTMWTVIEMNVAIICSCLPQLRPLVVKLFPKLVP</sequence>
<feature type="non-terminal residue" evidence="8">
    <location>
        <position position="265"/>
    </location>
</feature>
<evidence type="ECO:0000256" key="6">
    <source>
        <dbReference type="SAM" id="Phobius"/>
    </source>
</evidence>
<feature type="non-terminal residue" evidence="8">
    <location>
        <position position="1"/>
    </location>
</feature>
<feature type="transmembrane region" description="Helical" evidence="6">
    <location>
        <begin position="6"/>
        <end position="24"/>
    </location>
</feature>
<feature type="transmembrane region" description="Helical" evidence="6">
    <location>
        <begin position="195"/>
        <end position="215"/>
    </location>
</feature>
<feature type="domain" description="Rhodopsin" evidence="7">
    <location>
        <begin position="22"/>
        <end position="257"/>
    </location>
</feature>